<dbReference type="InterPro" id="IPR050621">
    <property type="entry name" value="Tudor_domain_containing"/>
</dbReference>
<feature type="region of interest" description="Disordered" evidence="1">
    <location>
        <begin position="2509"/>
        <end position="2532"/>
    </location>
</feature>
<evidence type="ECO:0000259" key="2">
    <source>
        <dbReference type="PROSITE" id="PS50304"/>
    </source>
</evidence>
<dbReference type="Gene3D" id="2.30.30.140">
    <property type="match status" value="9"/>
</dbReference>
<accession>A0ABN7ASB2</accession>
<dbReference type="Gene3D" id="2.40.50.90">
    <property type="match status" value="4"/>
</dbReference>
<feature type="compositionally biased region" description="Polar residues" evidence="1">
    <location>
        <begin position="894"/>
        <end position="904"/>
    </location>
</feature>
<evidence type="ECO:0000256" key="1">
    <source>
        <dbReference type="SAM" id="MobiDB-lite"/>
    </source>
</evidence>
<feature type="domain" description="Tudor" evidence="2">
    <location>
        <begin position="558"/>
        <end position="616"/>
    </location>
</feature>
<organism evidence="3 4">
    <name type="scientific">Nesidiocoris tenuis</name>
    <dbReference type="NCBI Taxonomy" id="355587"/>
    <lineage>
        <taxon>Eukaryota</taxon>
        <taxon>Metazoa</taxon>
        <taxon>Ecdysozoa</taxon>
        <taxon>Arthropoda</taxon>
        <taxon>Hexapoda</taxon>
        <taxon>Insecta</taxon>
        <taxon>Pterygota</taxon>
        <taxon>Neoptera</taxon>
        <taxon>Paraneoptera</taxon>
        <taxon>Hemiptera</taxon>
        <taxon>Heteroptera</taxon>
        <taxon>Panheteroptera</taxon>
        <taxon>Cimicomorpha</taxon>
        <taxon>Miridae</taxon>
        <taxon>Dicyphina</taxon>
        <taxon>Nesidiocoris</taxon>
    </lineage>
</organism>
<feature type="compositionally biased region" description="Basic and acidic residues" evidence="1">
    <location>
        <begin position="805"/>
        <end position="824"/>
    </location>
</feature>
<dbReference type="CDD" id="cd20379">
    <property type="entry name" value="Tudor_dTUD-like"/>
    <property type="match status" value="2"/>
</dbReference>
<feature type="domain" description="Tudor" evidence="2">
    <location>
        <begin position="2228"/>
        <end position="2285"/>
    </location>
</feature>
<feature type="compositionally biased region" description="Low complexity" evidence="1">
    <location>
        <begin position="2138"/>
        <end position="2151"/>
    </location>
</feature>
<dbReference type="Pfam" id="PF00567">
    <property type="entry name" value="TUDOR"/>
    <property type="match status" value="8"/>
</dbReference>
<sequence>MDNFEHCTAHVTYVEQEGLLLKIHAQLSSADLSNVASRIDQISGHLRRARGRPDPADICRGSLAFARLSDNQFHRVQVVGDPEDSRVLVRFIDFGRQERIDLSDLLIVDSPLSDVLTTFRPLAREFYLDGLMLPGRSLTPAELVGLSERLEYKTFACRIRRVSPADGGSELALIELATGTGQHGPNKSSDLFSNSVVELGLGTKVTIDDIASYLRIKTINRAEDLLKMHQATGPERPYNKFSVPPPPVVTGAAPTQPLHTSIAPTSPTQPPQVIRPSTVNERLTRFKKDPQQEAYAPHPAEIKQNSTGPDARTCTTVPKLAVNSTHSAYICHIEDGPYHFYVQLKSSVDNFLPQLRNVISRCPTSPITNQTIIPGTVILAKGGDDVFKRAVIMIVQTETCKVYYIDYGNTEELAFSDIYALPNAAIELSQAMAIQFCLANIKSVNLTDQNKQYFARLVTDKVIKIRVTEKESKVPFQYCEIIADGRNVRDVLAKLNSPMQYSNQYPPRGRESLILVVHVDSPSQFFVHYRSEIAVTTKIQEALAQYCPSQPRVTDLSSINIGSPVGAIYPEDQKWYRALVMGMDSNSVTVFYVDFGNRQEVAANQLCLLCPELVNQWKTQAVECCLIGFEGVSPQLSLAKKMADSTLECCFTLKLQSIASGFRLNVDLIDEHGNSIANMMKNYLNEKQKSSEVQHKPPATPVKKFDDDKISQHSSESGSRRNIYQRPGQRAEKREYPEVRANHYSQHDDRGGSDCRQRQGTRQEWKSGPRIPHMDGGGEELHKIDRPYGKKEWGEKPSRTSNGDWEGKSNSRFDQKQFNNEEYHNQGSDWGSQGRRDKKFDNKFSSHDSQFGDGYRESRERKSGENKYSDRNTRLDDKKSASRGSKFTEKTKFSGGNFNGNANLSSPESSMKSESAEEWTAEIVPSPRRLSVVISEYPRQDMQAGKEYKVLFALMEKTPQHVYIQLEECDPTLDKIRQMIDDDTELTSRTITQKEAVLAMPVLARFKEDGLLYRAAIKSKVASGKVEVLYVDYGNTDVVSISEVFKITPQQMSVPIQAIHVKVTDVPSLPSPVLDACEAHFQSDYLLLKPTRTIIVDLEQVVEGTLARPDGQSVAECLKNDPQCGFGTPQLTKKPEHLQVPNLTRQTPNVEVEPLKPDREVPVPSPSCEDAVAPIVKTPPAVDTLPTTAVFWVERLDLLVGQRLETKILEIWAENCYCIKIKACFDLEVLARSKDSLSCTMKPGDDAIVDVLSISEEALLVNFYDGNGRSLCGGSNVPKICPMPIIQRSGSFIICHKENEAIFLHKEDTTEIIDLLNRLYKQHEGSEVPQMRNLEIGDICAAKSEDDNWYRARIMAINGASYLIYFVDYGNFENVLADNTRLLDSTFFMPELCVKVALPLNYKDSADCFNELGEDPIKCTFIRYNTVNKLWTVDLFNSSGKSYAQLWIEGNKAEDDGSIAVDPKLRAAGWCLRKGDSVPIIITHVESANHFFAHLQDNLVNLDILESKIQNLPPEPVDSDEMFAAKYEDSVWYRAIAAGEKVFYLDHGNTDEALEKRKLPDEFKRPREGFAIELHLCVAPVDGLWTDEANCIFDDFINKEDLNMIVKSLDFKIIVDLKSGDQFLSSILVDGGHAVPADLKQNDKKFIAQDAGNRDEDRVTPAEIDQQPPVVETVPKSTQVAGGPVSEPIKLNVDKDLYKNCTLVHSNGPYDFFVHTDDDQIKIEEMANALFEAGSFPKLEAVKQSDFVVAQFTEDDAYYRAVVTNVEPEIVVHFVDYGNSSPATTFHHLPNDLKHIPQLALRCSLQSPVGGWSVDAIDRFENLTAEAKAFDVEILSRGDPNIVDVVIDGRSINHLLDATAKFETPSQHPKLTSAPAEMDEPSKTSAFESSVDDRTASQTVKESSPAEMKSQNNQKSLKDTGYCYICYIKAGACYIQDEDTNSEVEKIMELLQNIDMSDEKQELKDVKIGDWVVTLYEESLYRATVVRSDPLEVFFVDYGNCSPAKKCFKPPADLISIKPLAVKVNLDFGDGLTLNEDGLVELQNLAEHGANYVLKGDSTIELSIEGAKVADLLKDYLVSSDACSPSPSIKTDTIIQTDAASAIVAEAVAIAPATIRSATTVSEEQAATSSTVTSMPEAVAPTPAAGTAPGVKDAPPSGPPATRAAADTATTNAAIALSMKPNEAQSFEVLVSHVVSPSEFYYQMDTDKVDEVVSRLASAEKDFETFDNCQIDDIVCALFDEDGEWYRAKIVSTEPKVNVFFIDYGNCSEVQKCRKLPEDLVSLAPLCVKASLQQPEIAWTEEEIDKFIEVAYNTTFTCRVSKQDGSLDSKIISLESSSTGDMLTHLRSCTEPIEHSIYLALSDSTANTCEGRAISSSSSFSGRTDFIEPEFLEISCDAHLAVETAVEIAPIKSATNHVLTSEATEPGIIDFYAASNSSDYKSIEEVLPSPDANSEAMEVTSKPAAIGGVQITPISCTTNSCVTVSEATHSNISNASPMTDEMWIKEPKISKTSSSKQAHNGGESPSILSSSPASLAEFSGSSKVKIIQITTPSTSGCPTVKANSPSMVEPESAIVGEPADLDLPESKLVDITSNDVCHIEAKSNSPIDVFHSADVAVPEPEFCSSQLSVKLDSMALHSSPAQIEEQPDECISETASKKWTNVHSPHTDQTQSEVPSIDSAKSAQDAGCLFKPLNLKEAVLSVIDLKEPDQDNANPRDLLPCKDMIVDSEIPNLTPDNILQLTDEHSKQEIVKPSSQIVALTENDGKLSPSRKTGTANPANAKKKIIAKPDVPSVKSIQTPAPVTGPTKKPLLRPVKSLAEIKASAKPRISVGRTLTPLKKSKPAKPALPDPSLKTIVAKEDDKIVPGCVLGNF</sequence>
<feature type="region of interest" description="Disordered" evidence="1">
    <location>
        <begin position="687"/>
        <end position="920"/>
    </location>
</feature>
<feature type="domain" description="Tudor" evidence="2">
    <location>
        <begin position="1333"/>
        <end position="1390"/>
    </location>
</feature>
<feature type="compositionally biased region" description="Polar residues" evidence="1">
    <location>
        <begin position="712"/>
        <end position="722"/>
    </location>
</feature>
<feature type="region of interest" description="Disordered" evidence="1">
    <location>
        <begin position="1863"/>
        <end position="1913"/>
    </location>
</feature>
<feature type="domain" description="Tudor" evidence="2">
    <location>
        <begin position="52"/>
        <end position="115"/>
    </location>
</feature>
<dbReference type="PANTHER" id="PTHR22948">
    <property type="entry name" value="TUDOR DOMAIN CONTAINING PROTEIN"/>
    <property type="match status" value="1"/>
</dbReference>
<feature type="region of interest" description="Disordered" evidence="1">
    <location>
        <begin position="2832"/>
        <end position="2851"/>
    </location>
</feature>
<feature type="compositionally biased region" description="Low complexity" evidence="1">
    <location>
        <begin position="2834"/>
        <end position="2851"/>
    </location>
</feature>
<evidence type="ECO:0000313" key="3">
    <source>
        <dbReference type="EMBL" id="BES95081.1"/>
    </source>
</evidence>
<feature type="compositionally biased region" description="Basic and acidic residues" evidence="1">
    <location>
        <begin position="729"/>
        <end position="767"/>
    </location>
</feature>
<feature type="region of interest" description="Disordered" evidence="1">
    <location>
        <begin position="2122"/>
        <end position="2167"/>
    </location>
</feature>
<feature type="domain" description="Tudor" evidence="2">
    <location>
        <begin position="995"/>
        <end position="1054"/>
    </location>
</feature>
<feature type="compositionally biased region" description="Polar residues" evidence="1">
    <location>
        <begin position="2122"/>
        <end position="2134"/>
    </location>
</feature>
<dbReference type="SMART" id="SM00333">
    <property type="entry name" value="TUDOR"/>
    <property type="match status" value="9"/>
</dbReference>
<protein>
    <submittedName>
        <fullName evidence="3">TUDOR</fullName>
    </submittedName>
</protein>
<dbReference type="InterPro" id="IPR002999">
    <property type="entry name" value="Tudor"/>
</dbReference>
<evidence type="ECO:0000313" key="4">
    <source>
        <dbReference type="Proteomes" id="UP001307889"/>
    </source>
</evidence>
<reference evidence="3 4" key="1">
    <citation type="submission" date="2023-09" db="EMBL/GenBank/DDBJ databases">
        <title>Nesidiocoris tenuis whole genome shotgun sequence.</title>
        <authorList>
            <person name="Shibata T."/>
            <person name="Shimoda M."/>
            <person name="Kobayashi T."/>
            <person name="Uehara T."/>
        </authorList>
    </citation>
    <scope>NUCLEOTIDE SEQUENCE [LARGE SCALE GENOMIC DNA]</scope>
    <source>
        <strain evidence="3 4">Japan</strain>
    </source>
</reference>
<dbReference type="SUPFAM" id="SSF63748">
    <property type="entry name" value="Tudor/PWWP/MBT"/>
    <property type="match status" value="8"/>
</dbReference>
<dbReference type="PANTHER" id="PTHR22948:SF76">
    <property type="entry name" value="FI20010P1-RELATED"/>
    <property type="match status" value="1"/>
</dbReference>
<feature type="compositionally biased region" description="Basic and acidic residues" evidence="1">
    <location>
        <begin position="779"/>
        <end position="798"/>
    </location>
</feature>
<feature type="domain" description="Tudor" evidence="2">
    <location>
        <begin position="370"/>
        <end position="428"/>
    </location>
</feature>
<gene>
    <name evidence="3" type="ORF">NTJ_07890</name>
</gene>
<feature type="compositionally biased region" description="Basic and acidic residues" evidence="1">
    <location>
        <begin position="834"/>
        <end position="846"/>
    </location>
</feature>
<name>A0ABN7ASB2_9HEMI</name>
<proteinExistence type="predicted"/>
<dbReference type="Proteomes" id="UP001307889">
    <property type="component" value="Chromosome 6"/>
</dbReference>
<keyword evidence="4" id="KW-1185">Reference proteome</keyword>
<feature type="domain" description="Tudor" evidence="2">
    <location>
        <begin position="1741"/>
        <end position="1798"/>
    </location>
</feature>
<feature type="compositionally biased region" description="Low complexity" evidence="1">
    <location>
        <begin position="2521"/>
        <end position="2532"/>
    </location>
</feature>
<dbReference type="EMBL" id="AP028914">
    <property type="protein sequence ID" value="BES95081.1"/>
    <property type="molecule type" value="Genomic_DNA"/>
</dbReference>
<feature type="compositionally biased region" description="Basic and acidic residues" evidence="1">
    <location>
        <begin position="854"/>
        <end position="892"/>
    </location>
</feature>
<dbReference type="InterPro" id="IPR035437">
    <property type="entry name" value="SNase_OB-fold_sf"/>
</dbReference>
<dbReference type="PROSITE" id="PS50304">
    <property type="entry name" value="TUDOR"/>
    <property type="match status" value="7"/>
</dbReference>
<feature type="region of interest" description="Disordered" evidence="1">
    <location>
        <begin position="288"/>
        <end position="310"/>
    </location>
</feature>